<dbReference type="EMBL" id="LCKS01000002">
    <property type="protein sequence ID" value="KKU03315.1"/>
    <property type="molecule type" value="Genomic_DNA"/>
</dbReference>
<feature type="binding site" evidence="12">
    <location>
        <position position="230"/>
    </location>
    <ligand>
        <name>Zn(2+)</name>
        <dbReference type="ChEBI" id="CHEBI:29105"/>
        <note>catalytic</note>
    </ligand>
</feature>
<evidence type="ECO:0000256" key="6">
    <source>
        <dbReference type="ARBA" id="ARBA00022723"/>
    </source>
</evidence>
<evidence type="ECO:0000256" key="7">
    <source>
        <dbReference type="ARBA" id="ARBA00022801"/>
    </source>
</evidence>
<feature type="transmembrane region" description="Helical" evidence="12">
    <location>
        <begin position="163"/>
        <end position="182"/>
    </location>
</feature>
<protein>
    <recommendedName>
        <fullName evidence="12">Protease HtpX homolog</fullName>
        <ecNumber evidence="12">3.4.24.-</ecNumber>
    </recommendedName>
</protein>
<proteinExistence type="inferred from homology"/>
<dbReference type="Pfam" id="PF01435">
    <property type="entry name" value="Peptidase_M48"/>
    <property type="match status" value="1"/>
</dbReference>
<evidence type="ECO:0000256" key="5">
    <source>
        <dbReference type="ARBA" id="ARBA00022692"/>
    </source>
</evidence>
<evidence type="ECO:0000256" key="2">
    <source>
        <dbReference type="ARBA" id="ARBA00009779"/>
    </source>
</evidence>
<evidence type="ECO:0000256" key="8">
    <source>
        <dbReference type="ARBA" id="ARBA00022833"/>
    </source>
</evidence>
<dbReference type="InterPro" id="IPR001915">
    <property type="entry name" value="Peptidase_M48"/>
</dbReference>
<sequence length="308" mass="33470">MINVYEAVDANKRKSWLVIAGFVAFVFVAAVFISKGLAAYYGYQSTGLELTGIALVISGVMSLAGYYWSDSIILGLSGARLADKRRDFMFYTVAENLCLAAGLPLPKLYVIDDTAMNAFATGRDPAHAAICATTGLLAKLNRTELEGVIGHELSHIGNYDTRLMAIVTILVGLITLLGDWLLRASWFGGRSRNSEDRGSGAIFLILGLVLALLSPVIAQVIQLAISRRREFLADASSVKLTRQPSGLISALKKLGADKEPLEAANKATAHLYITNPLKNRHDARGWFANMFNTHPPLSDRIKVLEQMS</sequence>
<reference evidence="14 15" key="1">
    <citation type="journal article" date="2015" name="Nature">
        <title>rRNA introns, odd ribosomes, and small enigmatic genomes across a large radiation of phyla.</title>
        <authorList>
            <person name="Brown C.T."/>
            <person name="Hug L.A."/>
            <person name="Thomas B.C."/>
            <person name="Sharon I."/>
            <person name="Castelle C.J."/>
            <person name="Singh A."/>
            <person name="Wilkins M.J."/>
            <person name="Williams K.H."/>
            <person name="Banfield J.F."/>
        </authorList>
    </citation>
    <scope>NUCLEOTIDE SEQUENCE [LARGE SCALE GENOMIC DNA]</scope>
</reference>
<evidence type="ECO:0000256" key="9">
    <source>
        <dbReference type="ARBA" id="ARBA00022989"/>
    </source>
</evidence>
<comment type="similarity">
    <text evidence="2 12">Belongs to the peptidase M48B family.</text>
</comment>
<keyword evidence="11 12" id="KW-0472">Membrane</keyword>
<keyword evidence="10 12" id="KW-0482">Metalloprotease</keyword>
<accession>A0A0G1Q3Q3</accession>
<dbReference type="InterPro" id="IPR022919">
    <property type="entry name" value="Pept_M48_protease_HtpX"/>
</dbReference>
<dbReference type="GO" id="GO:0008270">
    <property type="term" value="F:zinc ion binding"/>
    <property type="evidence" value="ECO:0007669"/>
    <property type="project" value="UniProtKB-UniRule"/>
</dbReference>
<feature type="binding site" evidence="12">
    <location>
        <position position="155"/>
    </location>
    <ligand>
        <name>Zn(2+)</name>
        <dbReference type="ChEBI" id="CHEBI:29105"/>
        <note>catalytic</note>
    </ligand>
</feature>
<dbReference type="AlphaFoldDB" id="A0A0G1Q3Q3"/>
<evidence type="ECO:0000256" key="3">
    <source>
        <dbReference type="ARBA" id="ARBA00022475"/>
    </source>
</evidence>
<dbReference type="PANTHER" id="PTHR43221:SF1">
    <property type="entry name" value="PROTEASE HTPX"/>
    <property type="match status" value="1"/>
</dbReference>
<dbReference type="Proteomes" id="UP000034264">
    <property type="component" value="Unassembled WGS sequence"/>
</dbReference>
<dbReference type="GO" id="GO:0006508">
    <property type="term" value="P:proteolysis"/>
    <property type="evidence" value="ECO:0007669"/>
    <property type="project" value="UniProtKB-KW"/>
</dbReference>
<comment type="cofactor">
    <cofactor evidence="12">
        <name>Zn(2+)</name>
        <dbReference type="ChEBI" id="CHEBI:29105"/>
    </cofactor>
    <text evidence="12">Binds 1 zinc ion per subunit.</text>
</comment>
<keyword evidence="9 12" id="KW-1133">Transmembrane helix</keyword>
<feature type="transmembrane region" description="Helical" evidence="12">
    <location>
        <begin position="50"/>
        <end position="68"/>
    </location>
</feature>
<comment type="caution">
    <text evidence="14">The sequence shown here is derived from an EMBL/GenBank/DDBJ whole genome shotgun (WGS) entry which is preliminary data.</text>
</comment>
<dbReference type="GO" id="GO:0005886">
    <property type="term" value="C:plasma membrane"/>
    <property type="evidence" value="ECO:0007669"/>
    <property type="project" value="UniProtKB-SubCell"/>
</dbReference>
<dbReference type="Gene3D" id="3.30.2010.10">
    <property type="entry name" value="Metalloproteases ('zincins'), catalytic domain"/>
    <property type="match status" value="1"/>
</dbReference>
<comment type="subcellular location">
    <subcellularLocation>
        <location evidence="1 12">Cell membrane</location>
        <topology evidence="1 12">Multi-pass membrane protein</topology>
    </subcellularLocation>
</comment>
<keyword evidence="3 12" id="KW-1003">Cell membrane</keyword>
<keyword evidence="4 12" id="KW-0645">Protease</keyword>
<evidence type="ECO:0000259" key="13">
    <source>
        <dbReference type="Pfam" id="PF01435"/>
    </source>
</evidence>
<dbReference type="GO" id="GO:0004222">
    <property type="term" value="F:metalloendopeptidase activity"/>
    <property type="evidence" value="ECO:0007669"/>
    <property type="project" value="UniProtKB-UniRule"/>
</dbReference>
<dbReference type="HAMAP" id="MF_00188">
    <property type="entry name" value="Pept_M48_protease_HtpX"/>
    <property type="match status" value="1"/>
</dbReference>
<keyword evidence="5 12" id="KW-0812">Transmembrane</keyword>
<dbReference type="InterPro" id="IPR050083">
    <property type="entry name" value="HtpX_protease"/>
</dbReference>
<evidence type="ECO:0000313" key="14">
    <source>
        <dbReference type="EMBL" id="KKU03315.1"/>
    </source>
</evidence>
<evidence type="ECO:0000256" key="4">
    <source>
        <dbReference type="ARBA" id="ARBA00022670"/>
    </source>
</evidence>
<evidence type="ECO:0000256" key="10">
    <source>
        <dbReference type="ARBA" id="ARBA00023049"/>
    </source>
</evidence>
<keyword evidence="7 12" id="KW-0378">Hydrolase</keyword>
<evidence type="ECO:0000256" key="12">
    <source>
        <dbReference type="HAMAP-Rule" id="MF_00188"/>
    </source>
</evidence>
<organism evidence="14 15">
    <name type="scientific">Candidatus Amesbacteria bacterium GW2011_GWC2_45_19</name>
    <dbReference type="NCBI Taxonomy" id="1618366"/>
    <lineage>
        <taxon>Bacteria</taxon>
        <taxon>Candidatus Amesiibacteriota</taxon>
    </lineage>
</organism>
<dbReference type="CDD" id="cd07340">
    <property type="entry name" value="M48B_Htpx_like"/>
    <property type="match status" value="1"/>
</dbReference>
<feature type="active site" evidence="12">
    <location>
        <position position="152"/>
    </location>
</feature>
<name>A0A0G1Q3Q3_9BACT</name>
<keyword evidence="8 12" id="KW-0862">Zinc</keyword>
<evidence type="ECO:0000313" key="15">
    <source>
        <dbReference type="Proteomes" id="UP000034264"/>
    </source>
</evidence>
<feature type="binding site" evidence="12">
    <location>
        <position position="151"/>
    </location>
    <ligand>
        <name>Zn(2+)</name>
        <dbReference type="ChEBI" id="CHEBI:29105"/>
        <note>catalytic</note>
    </ligand>
</feature>
<feature type="transmembrane region" description="Helical" evidence="12">
    <location>
        <begin position="88"/>
        <end position="106"/>
    </location>
</feature>
<evidence type="ECO:0000256" key="1">
    <source>
        <dbReference type="ARBA" id="ARBA00004651"/>
    </source>
</evidence>
<gene>
    <name evidence="12" type="primary">htpX</name>
    <name evidence="14" type="ORF">UX05_C0002G0071</name>
</gene>
<evidence type="ECO:0000256" key="11">
    <source>
        <dbReference type="ARBA" id="ARBA00023136"/>
    </source>
</evidence>
<dbReference type="EC" id="3.4.24.-" evidence="12"/>
<feature type="transmembrane region" description="Helical" evidence="12">
    <location>
        <begin position="202"/>
        <end position="225"/>
    </location>
</feature>
<dbReference type="PANTHER" id="PTHR43221">
    <property type="entry name" value="PROTEASE HTPX"/>
    <property type="match status" value="1"/>
</dbReference>
<feature type="transmembrane region" description="Helical" evidence="12">
    <location>
        <begin position="16"/>
        <end position="38"/>
    </location>
</feature>
<keyword evidence="6 12" id="KW-0479">Metal-binding</keyword>
<feature type="domain" description="Peptidase M48" evidence="13">
    <location>
        <begin position="93"/>
        <end position="307"/>
    </location>
</feature>